<gene>
    <name evidence="5" type="ORF">FOB72_23160</name>
</gene>
<dbReference type="PANTHER" id="PTHR10824">
    <property type="entry name" value="ACYL-COENZYME A THIOESTERASE-RELATED"/>
    <property type="match status" value="1"/>
</dbReference>
<dbReference type="InterPro" id="IPR042490">
    <property type="entry name" value="Thio_Ohase/BAAT_N"/>
</dbReference>
<evidence type="ECO:0000259" key="4">
    <source>
        <dbReference type="Pfam" id="PF08840"/>
    </source>
</evidence>
<accession>A0A5P2HA61</accession>
<dbReference type="InterPro" id="IPR029058">
    <property type="entry name" value="AB_hydrolase_fold"/>
</dbReference>
<name>A0A5P2HA61_9BURK</name>
<evidence type="ECO:0000313" key="6">
    <source>
        <dbReference type="Proteomes" id="UP000322822"/>
    </source>
</evidence>
<feature type="active site" description="Charge relay system" evidence="2">
    <location>
        <position position="358"/>
    </location>
</feature>
<dbReference type="GO" id="GO:0047617">
    <property type="term" value="F:fatty acyl-CoA hydrolase activity"/>
    <property type="evidence" value="ECO:0007669"/>
    <property type="project" value="TreeGrafter"/>
</dbReference>
<comment type="similarity">
    <text evidence="1">Belongs to the C/M/P thioester hydrolase family.</text>
</comment>
<dbReference type="AlphaFoldDB" id="A0A5P2HA61"/>
<dbReference type="Proteomes" id="UP000322822">
    <property type="component" value="Chromosome 2"/>
</dbReference>
<feature type="active site" description="Charge relay system" evidence="2">
    <location>
        <position position="241"/>
    </location>
</feature>
<protein>
    <submittedName>
        <fullName evidence="5">Acyl-CoA thioester hydrolase</fullName>
    </submittedName>
</protein>
<dbReference type="Pfam" id="PF04775">
    <property type="entry name" value="Bile_Hydr_Trans"/>
    <property type="match status" value="1"/>
</dbReference>
<dbReference type="InterPro" id="IPR014940">
    <property type="entry name" value="BAAT_C"/>
</dbReference>
<feature type="domain" description="Acyl-CoA thioester hydrolase/bile acid-CoA amino acid N-acetyltransferase" evidence="3">
    <location>
        <begin position="25"/>
        <end position="145"/>
    </location>
</feature>
<proteinExistence type="inferred from homology"/>
<keyword evidence="5" id="KW-0378">Hydrolase</keyword>
<dbReference type="Gene3D" id="2.60.40.2240">
    <property type="entry name" value="Acyl-CoA thioester hydrolase/BAAT N-terminal domain"/>
    <property type="match status" value="1"/>
</dbReference>
<feature type="domain" description="BAAT/Acyl-CoA thioester hydrolase C-terminal" evidence="4">
    <location>
        <begin position="213"/>
        <end position="443"/>
    </location>
</feature>
<feature type="active site" description="Charge relay system" evidence="2">
    <location>
        <position position="393"/>
    </location>
</feature>
<evidence type="ECO:0000313" key="5">
    <source>
        <dbReference type="EMBL" id="QET04972.1"/>
    </source>
</evidence>
<dbReference type="Gene3D" id="3.40.50.1820">
    <property type="entry name" value="alpha/beta hydrolase"/>
    <property type="match status" value="1"/>
</dbReference>
<dbReference type="EMBL" id="CP044067">
    <property type="protein sequence ID" value="QET04972.1"/>
    <property type="molecule type" value="Genomic_DNA"/>
</dbReference>
<dbReference type="PANTHER" id="PTHR10824:SF4">
    <property type="entry name" value="ACYL-COENZYME A THIOESTERASE 1-LIKE"/>
    <property type="match status" value="1"/>
</dbReference>
<evidence type="ECO:0000259" key="3">
    <source>
        <dbReference type="Pfam" id="PF04775"/>
    </source>
</evidence>
<sequence>MSGTIHELATGTPVLSVTPADALVDVPREIVVRGFRAGERVALDATLAHPDGSAWQSHAEFNADADGHIDIARVIPIAGDWRIADATAPVWAMQRTQAPVRPQLSEDVNPLEIVLSATGEHGARASATYTLRFLGPGVALRPVREAGLTGTLLTGTLYTPAGDGPHPAVLVLAGSGGGMHEQRAALYAARGYTALALGYFKAPGRPDHIDDTPLEYFESALQWMHATLKPANGFVAVSGVSRGGELVLLLGARFPELVSAVIAYVPSAVVNGTLRAGKPGAPRDATAWTWRGEPLPNVWRGNPDADWSAFDAPAAPGQPVRQAAAFHTVLRNADFVAAARIPVEQIRGPVLLISGTDDGFWPSTLYSEQVERTLREHGARWPVKHVVGTGAGHAIGVPQLPATLIAKPHPVAGLLLDGGGTAEANARASAQSWEAVLAFLADAVTTGKQA</sequence>
<dbReference type="RefSeq" id="WP_150375033.1">
    <property type="nucleotide sequence ID" value="NZ_CP044067.1"/>
</dbReference>
<dbReference type="PIRSF" id="PIRSF016521">
    <property type="entry name" value="Acyl-CoA_hydro"/>
    <property type="match status" value="1"/>
</dbReference>
<dbReference type="SUPFAM" id="SSF53474">
    <property type="entry name" value="alpha/beta-Hydrolases"/>
    <property type="match status" value="1"/>
</dbReference>
<dbReference type="GO" id="GO:0006637">
    <property type="term" value="P:acyl-CoA metabolic process"/>
    <property type="evidence" value="ECO:0007669"/>
    <property type="project" value="InterPro"/>
</dbReference>
<evidence type="ECO:0000256" key="2">
    <source>
        <dbReference type="PIRSR" id="PIRSR016521-1"/>
    </source>
</evidence>
<organism evidence="5 6">
    <name type="scientific">Cupriavidus pauculus</name>
    <dbReference type="NCBI Taxonomy" id="82633"/>
    <lineage>
        <taxon>Bacteria</taxon>
        <taxon>Pseudomonadati</taxon>
        <taxon>Pseudomonadota</taxon>
        <taxon>Betaproteobacteria</taxon>
        <taxon>Burkholderiales</taxon>
        <taxon>Burkholderiaceae</taxon>
        <taxon>Cupriavidus</taxon>
    </lineage>
</organism>
<dbReference type="Pfam" id="PF08840">
    <property type="entry name" value="BAAT_C"/>
    <property type="match status" value="1"/>
</dbReference>
<dbReference type="GO" id="GO:0006631">
    <property type="term" value="P:fatty acid metabolic process"/>
    <property type="evidence" value="ECO:0007669"/>
    <property type="project" value="TreeGrafter"/>
</dbReference>
<dbReference type="InterPro" id="IPR006862">
    <property type="entry name" value="Thio_Ohase/aa_AcTrfase"/>
</dbReference>
<reference evidence="5 6" key="1">
    <citation type="submission" date="2019-09" db="EMBL/GenBank/DDBJ databases">
        <title>FDA dAtabase for Regulatory Grade micrObial Sequences (FDA-ARGOS): Supporting development and validation of Infectious Disease Dx tests.</title>
        <authorList>
            <person name="Sciortino C."/>
            <person name="Tallon L."/>
            <person name="Sadzewicz L."/>
            <person name="Vavikolanu K."/>
            <person name="Mehta A."/>
            <person name="Aluvathingal J."/>
            <person name="Nadendla S."/>
            <person name="Nandy P."/>
            <person name="Geyer C."/>
            <person name="Yan Y."/>
            <person name="Sichtig H."/>
        </authorList>
    </citation>
    <scope>NUCLEOTIDE SEQUENCE [LARGE SCALE GENOMIC DNA]</scope>
    <source>
        <strain evidence="5 6">FDAARGOS_664</strain>
    </source>
</reference>
<dbReference type="InterPro" id="IPR016662">
    <property type="entry name" value="Acyl-CoA_thioEstase_long-chain"/>
</dbReference>
<dbReference type="OrthoDB" id="8922993at2"/>
<evidence type="ECO:0000256" key="1">
    <source>
        <dbReference type="ARBA" id="ARBA00006538"/>
    </source>
</evidence>